<keyword evidence="1" id="KW-1133">Transmembrane helix</keyword>
<reference evidence="2" key="1">
    <citation type="submission" date="2022-10" db="EMBL/GenBank/DDBJ databases">
        <title>Chitiniphilus purpureus sp. nov., a novel chitin-degrading bacterium isolated from crawfish pond sediment.</title>
        <authorList>
            <person name="Li K."/>
        </authorList>
    </citation>
    <scope>NUCLEOTIDE SEQUENCE</scope>
    <source>
        <strain evidence="2">CD1</strain>
    </source>
</reference>
<accession>A0ABY6DJX1</accession>
<gene>
    <name evidence="2" type="ORF">N8I74_14595</name>
</gene>
<name>A0ABY6DJX1_9NEIS</name>
<evidence type="ECO:0000256" key="1">
    <source>
        <dbReference type="SAM" id="Phobius"/>
    </source>
</evidence>
<organism evidence="2 3">
    <name type="scientific">Chitiniphilus purpureus</name>
    <dbReference type="NCBI Taxonomy" id="2981137"/>
    <lineage>
        <taxon>Bacteria</taxon>
        <taxon>Pseudomonadati</taxon>
        <taxon>Pseudomonadota</taxon>
        <taxon>Betaproteobacteria</taxon>
        <taxon>Neisseriales</taxon>
        <taxon>Chitinibacteraceae</taxon>
        <taxon>Chitiniphilus</taxon>
    </lineage>
</organism>
<evidence type="ECO:0000313" key="3">
    <source>
        <dbReference type="Proteomes" id="UP001061302"/>
    </source>
</evidence>
<keyword evidence="3" id="KW-1185">Reference proteome</keyword>
<protein>
    <submittedName>
        <fullName evidence="2">Uncharacterized protein</fullName>
    </submittedName>
</protein>
<evidence type="ECO:0000313" key="2">
    <source>
        <dbReference type="EMBL" id="UXY14538.1"/>
    </source>
</evidence>
<keyword evidence="1" id="KW-0812">Transmembrane</keyword>
<feature type="transmembrane region" description="Helical" evidence="1">
    <location>
        <begin position="58"/>
        <end position="78"/>
    </location>
</feature>
<dbReference type="RefSeq" id="WP_263123838.1">
    <property type="nucleotide sequence ID" value="NZ_CP106753.1"/>
</dbReference>
<keyword evidence="1" id="KW-0472">Membrane</keyword>
<dbReference type="Proteomes" id="UP001061302">
    <property type="component" value="Chromosome"/>
</dbReference>
<sequence>MSLSDWLTLAAWCAPLYLLLAWWLFDSIAHFLEGAASFLRPEWLWGLGGHYEPAGTHWRFAFWLLACVAGICAVAFLLRQLN</sequence>
<dbReference type="EMBL" id="CP106753">
    <property type="protein sequence ID" value="UXY14538.1"/>
    <property type="molecule type" value="Genomic_DNA"/>
</dbReference>
<proteinExistence type="predicted"/>